<sequence length="153" mass="17684">MPPLRSRASRSQTRKDIQYHERLEDKSNLAANGRSQCSSNLKTKLAITPKTVLLLQRCGYNDYRDLRHSSPDQVVAQLKQLSDITSSQAETYRRGLRRMVWLATKDKPEELAMVYQNWSQKALTGRGWWVEGYDDMTGDQACQHIERVEKVKA</sequence>
<dbReference type="EMBL" id="JAFEKC020000002">
    <property type="protein sequence ID" value="KAK0516401.1"/>
    <property type="molecule type" value="Genomic_DNA"/>
</dbReference>
<evidence type="ECO:0000313" key="1">
    <source>
        <dbReference type="EMBL" id="KAK0516401.1"/>
    </source>
</evidence>
<accession>A0AA39UEB0</accession>
<organism evidence="1 2">
    <name type="scientific">Cladonia borealis</name>
    <dbReference type="NCBI Taxonomy" id="184061"/>
    <lineage>
        <taxon>Eukaryota</taxon>
        <taxon>Fungi</taxon>
        <taxon>Dikarya</taxon>
        <taxon>Ascomycota</taxon>
        <taxon>Pezizomycotina</taxon>
        <taxon>Lecanoromycetes</taxon>
        <taxon>OSLEUM clade</taxon>
        <taxon>Lecanoromycetidae</taxon>
        <taxon>Lecanorales</taxon>
        <taxon>Lecanorineae</taxon>
        <taxon>Cladoniaceae</taxon>
        <taxon>Cladonia</taxon>
    </lineage>
</organism>
<comment type="caution">
    <text evidence="1">The sequence shown here is derived from an EMBL/GenBank/DDBJ whole genome shotgun (WGS) entry which is preliminary data.</text>
</comment>
<protein>
    <submittedName>
        <fullName evidence="1">Uncharacterized protein</fullName>
    </submittedName>
</protein>
<name>A0AA39UEB0_9LECA</name>
<dbReference type="Proteomes" id="UP001166286">
    <property type="component" value="Unassembled WGS sequence"/>
</dbReference>
<evidence type="ECO:0000313" key="2">
    <source>
        <dbReference type="Proteomes" id="UP001166286"/>
    </source>
</evidence>
<proteinExistence type="predicted"/>
<gene>
    <name evidence="1" type="ORF">JMJ35_001004</name>
</gene>
<keyword evidence="2" id="KW-1185">Reference proteome</keyword>
<dbReference type="AlphaFoldDB" id="A0AA39UEB0"/>
<reference evidence="1" key="1">
    <citation type="submission" date="2023-03" db="EMBL/GenBank/DDBJ databases">
        <title>Complete genome of Cladonia borealis.</title>
        <authorList>
            <person name="Park H."/>
        </authorList>
    </citation>
    <scope>NUCLEOTIDE SEQUENCE</scope>
    <source>
        <strain evidence="1">ANT050790</strain>
    </source>
</reference>